<name>A0AAD9J6U5_9ANNE</name>
<accession>A0AAD9J6U5</accession>
<dbReference type="EMBL" id="JAODUP010000539">
    <property type="protein sequence ID" value="KAK2147717.1"/>
    <property type="molecule type" value="Genomic_DNA"/>
</dbReference>
<reference evidence="1" key="1">
    <citation type="journal article" date="2023" name="Mol. Biol. Evol.">
        <title>Third-Generation Sequencing Reveals the Adaptive Role of the Epigenome in Three Deep-Sea Polychaetes.</title>
        <authorList>
            <person name="Perez M."/>
            <person name="Aroh O."/>
            <person name="Sun Y."/>
            <person name="Lan Y."/>
            <person name="Juniper S.K."/>
            <person name="Young C.R."/>
            <person name="Angers B."/>
            <person name="Qian P.Y."/>
        </authorList>
    </citation>
    <scope>NUCLEOTIDE SEQUENCE</scope>
    <source>
        <strain evidence="1">P08H-3</strain>
    </source>
</reference>
<gene>
    <name evidence="1" type="ORF">LSH36_539g00067</name>
</gene>
<dbReference type="InterPro" id="IPR038765">
    <property type="entry name" value="Papain-like_cys_pep_sf"/>
</dbReference>
<organism evidence="1 2">
    <name type="scientific">Paralvinella palmiformis</name>
    <dbReference type="NCBI Taxonomy" id="53620"/>
    <lineage>
        <taxon>Eukaryota</taxon>
        <taxon>Metazoa</taxon>
        <taxon>Spiralia</taxon>
        <taxon>Lophotrochozoa</taxon>
        <taxon>Annelida</taxon>
        <taxon>Polychaeta</taxon>
        <taxon>Sedentaria</taxon>
        <taxon>Canalipalpata</taxon>
        <taxon>Terebellida</taxon>
        <taxon>Terebelliformia</taxon>
        <taxon>Alvinellidae</taxon>
        <taxon>Paralvinella</taxon>
    </lineage>
</organism>
<dbReference type="Gene3D" id="3.40.395.10">
    <property type="entry name" value="Adenoviral Proteinase, Chain A"/>
    <property type="match status" value="1"/>
</dbReference>
<protein>
    <submittedName>
        <fullName evidence="1">Uncharacterized protein</fullName>
    </submittedName>
</protein>
<proteinExistence type="predicted"/>
<comment type="caution">
    <text evidence="1">The sequence shown here is derived from an EMBL/GenBank/DDBJ whole genome shotgun (WGS) entry which is preliminary data.</text>
</comment>
<evidence type="ECO:0000313" key="2">
    <source>
        <dbReference type="Proteomes" id="UP001208570"/>
    </source>
</evidence>
<sequence>MTIVKGLKLTGHDIGTLRPGAEVMDEVIRAFIKLRISTDSTLDIESYQMIFGVFNEDNHWELTVWFPRDGTILYLNPTGELDYRTKTNCRILQDIFKAQSP</sequence>
<dbReference type="AlphaFoldDB" id="A0AAD9J6U5"/>
<dbReference type="Proteomes" id="UP001208570">
    <property type="component" value="Unassembled WGS sequence"/>
</dbReference>
<evidence type="ECO:0000313" key="1">
    <source>
        <dbReference type="EMBL" id="KAK2147717.1"/>
    </source>
</evidence>
<dbReference type="SUPFAM" id="SSF54001">
    <property type="entry name" value="Cysteine proteinases"/>
    <property type="match status" value="1"/>
</dbReference>
<keyword evidence="2" id="KW-1185">Reference proteome</keyword>